<evidence type="ECO:0000256" key="1">
    <source>
        <dbReference type="ARBA" id="ARBA00008226"/>
    </source>
</evidence>
<feature type="binding site" evidence="11">
    <location>
        <position position="131"/>
    </location>
    <ligand>
        <name>L-histidine</name>
        <dbReference type="ChEBI" id="CHEBI:57595"/>
    </ligand>
</feature>
<dbReference type="Pfam" id="PF13393">
    <property type="entry name" value="tRNA-synt_His"/>
    <property type="match status" value="1"/>
</dbReference>
<evidence type="ECO:0000313" key="13">
    <source>
        <dbReference type="EMBL" id="BFD46543.1"/>
    </source>
</evidence>
<dbReference type="NCBIfam" id="TIGR00442">
    <property type="entry name" value="hisS"/>
    <property type="match status" value="1"/>
</dbReference>
<protein>
    <recommendedName>
        <fullName evidence="10">Histidine--tRNA ligase</fullName>
        <ecNumber evidence="10">6.1.1.21</ecNumber>
    </recommendedName>
    <alternativeName>
        <fullName evidence="10">Histidyl-tRNA synthetase</fullName>
        <shortName evidence="10">HisRS</shortName>
    </alternativeName>
</protein>
<dbReference type="InterPro" id="IPR015807">
    <property type="entry name" value="His-tRNA-ligase"/>
</dbReference>
<keyword evidence="5 10" id="KW-0547">Nucleotide-binding</keyword>
<evidence type="ECO:0000256" key="5">
    <source>
        <dbReference type="ARBA" id="ARBA00022741"/>
    </source>
</evidence>
<feature type="binding site" evidence="11">
    <location>
        <position position="113"/>
    </location>
    <ligand>
        <name>L-histidine</name>
        <dbReference type="ChEBI" id="CHEBI:57595"/>
    </ligand>
</feature>
<feature type="binding site" evidence="11">
    <location>
        <begin position="263"/>
        <end position="264"/>
    </location>
    <ligand>
        <name>L-histidine</name>
        <dbReference type="ChEBI" id="CHEBI:57595"/>
    </ligand>
</feature>
<dbReference type="GO" id="GO:0006427">
    <property type="term" value="P:histidyl-tRNA aminoacylation"/>
    <property type="evidence" value="ECO:0007669"/>
    <property type="project" value="UniProtKB-UniRule"/>
</dbReference>
<dbReference type="GO" id="GO:0005524">
    <property type="term" value="F:ATP binding"/>
    <property type="evidence" value="ECO:0007669"/>
    <property type="project" value="UniProtKB-UniRule"/>
</dbReference>
<evidence type="ECO:0000259" key="12">
    <source>
        <dbReference type="PROSITE" id="PS50862"/>
    </source>
</evidence>
<evidence type="ECO:0000256" key="10">
    <source>
        <dbReference type="HAMAP-Rule" id="MF_00127"/>
    </source>
</evidence>
<evidence type="ECO:0000256" key="7">
    <source>
        <dbReference type="ARBA" id="ARBA00022917"/>
    </source>
</evidence>
<evidence type="ECO:0000256" key="2">
    <source>
        <dbReference type="ARBA" id="ARBA00011738"/>
    </source>
</evidence>
<dbReference type="AlphaFoldDB" id="A0AAT9G9L4"/>
<organism evidence="13">
    <name type="scientific">Candidatus Tisiphia endosymbiont of Sergentomyia squamirostris</name>
    <dbReference type="NCBI Taxonomy" id="3113639"/>
    <lineage>
        <taxon>Bacteria</taxon>
        <taxon>Pseudomonadati</taxon>
        <taxon>Pseudomonadota</taxon>
        <taxon>Alphaproteobacteria</taxon>
        <taxon>Rickettsiales</taxon>
        <taxon>Rickettsiaceae</taxon>
        <taxon>Rickettsieae</taxon>
        <taxon>Candidatus Tisiphia</taxon>
    </lineage>
</organism>
<dbReference type="GO" id="GO:0005737">
    <property type="term" value="C:cytoplasm"/>
    <property type="evidence" value="ECO:0007669"/>
    <property type="project" value="UniProtKB-SubCell"/>
</dbReference>
<keyword evidence="7 10" id="KW-0648">Protein biosynthesis</keyword>
<dbReference type="CDD" id="cd00773">
    <property type="entry name" value="HisRS-like_core"/>
    <property type="match status" value="1"/>
</dbReference>
<evidence type="ECO:0000256" key="4">
    <source>
        <dbReference type="ARBA" id="ARBA00022598"/>
    </source>
</evidence>
<proteinExistence type="inferred from homology"/>
<dbReference type="GO" id="GO:0004821">
    <property type="term" value="F:histidine-tRNA ligase activity"/>
    <property type="evidence" value="ECO:0007669"/>
    <property type="project" value="UniProtKB-UniRule"/>
</dbReference>
<dbReference type="HAMAP" id="MF_00127">
    <property type="entry name" value="His_tRNA_synth"/>
    <property type="match status" value="1"/>
</dbReference>
<dbReference type="InterPro" id="IPR036621">
    <property type="entry name" value="Anticodon-bd_dom_sf"/>
</dbReference>
<comment type="subcellular location">
    <subcellularLocation>
        <location evidence="10">Cytoplasm</location>
    </subcellularLocation>
</comment>
<dbReference type="PANTHER" id="PTHR43707">
    <property type="entry name" value="HISTIDYL-TRNA SYNTHETASE"/>
    <property type="match status" value="1"/>
</dbReference>
<dbReference type="Gene3D" id="3.30.930.10">
    <property type="entry name" value="Bira Bifunctional Protein, Domain 2"/>
    <property type="match status" value="1"/>
</dbReference>
<evidence type="ECO:0000256" key="3">
    <source>
        <dbReference type="ARBA" id="ARBA00022490"/>
    </source>
</evidence>
<comment type="similarity">
    <text evidence="1 10">Belongs to the class-II aminoacyl-tRNA synthetase family.</text>
</comment>
<dbReference type="InterPro" id="IPR041715">
    <property type="entry name" value="HisRS-like_core"/>
</dbReference>
<keyword evidence="6 10" id="KW-0067">ATP-binding</keyword>
<dbReference type="EC" id="6.1.1.21" evidence="10"/>
<keyword evidence="3 10" id="KW-0963">Cytoplasm</keyword>
<keyword evidence="8 10" id="KW-0030">Aminoacyl-tRNA synthetase</keyword>
<dbReference type="PIRSF" id="PIRSF001549">
    <property type="entry name" value="His-tRNA_synth"/>
    <property type="match status" value="1"/>
</dbReference>
<dbReference type="SUPFAM" id="SSF55681">
    <property type="entry name" value="Class II aaRS and biotin synthetases"/>
    <property type="match status" value="1"/>
</dbReference>
<dbReference type="SUPFAM" id="SSF52954">
    <property type="entry name" value="Class II aaRS ABD-related"/>
    <property type="match status" value="1"/>
</dbReference>
<dbReference type="Gene3D" id="3.40.50.800">
    <property type="entry name" value="Anticodon-binding domain"/>
    <property type="match status" value="1"/>
</dbReference>
<dbReference type="Pfam" id="PF03129">
    <property type="entry name" value="HGTP_anticodon"/>
    <property type="match status" value="1"/>
</dbReference>
<dbReference type="PROSITE" id="PS50862">
    <property type="entry name" value="AA_TRNA_LIGASE_II"/>
    <property type="match status" value="1"/>
</dbReference>
<dbReference type="InterPro" id="IPR004154">
    <property type="entry name" value="Anticodon-bd"/>
</dbReference>
<keyword evidence="4 10" id="KW-0436">Ligase</keyword>
<feature type="binding site" evidence="11">
    <location>
        <position position="259"/>
    </location>
    <ligand>
        <name>L-histidine</name>
        <dbReference type="ChEBI" id="CHEBI:57595"/>
    </ligand>
</feature>
<evidence type="ECO:0000256" key="11">
    <source>
        <dbReference type="PIRSR" id="PIRSR001549-1"/>
    </source>
</evidence>
<feature type="binding site" evidence="11">
    <location>
        <position position="127"/>
    </location>
    <ligand>
        <name>L-histidine</name>
        <dbReference type="ChEBI" id="CHEBI:57595"/>
    </ligand>
</feature>
<comment type="catalytic activity">
    <reaction evidence="9 10">
        <text>tRNA(His) + L-histidine + ATP = L-histidyl-tRNA(His) + AMP + diphosphate + H(+)</text>
        <dbReference type="Rhea" id="RHEA:17313"/>
        <dbReference type="Rhea" id="RHEA-COMP:9665"/>
        <dbReference type="Rhea" id="RHEA-COMP:9689"/>
        <dbReference type="ChEBI" id="CHEBI:15378"/>
        <dbReference type="ChEBI" id="CHEBI:30616"/>
        <dbReference type="ChEBI" id="CHEBI:33019"/>
        <dbReference type="ChEBI" id="CHEBI:57595"/>
        <dbReference type="ChEBI" id="CHEBI:78442"/>
        <dbReference type="ChEBI" id="CHEBI:78527"/>
        <dbReference type="ChEBI" id="CHEBI:456215"/>
        <dbReference type="EC" id="6.1.1.21"/>
    </reaction>
</comment>
<feature type="binding site" evidence="11">
    <location>
        <begin position="83"/>
        <end position="85"/>
    </location>
    <ligand>
        <name>L-histidine</name>
        <dbReference type="ChEBI" id="CHEBI:57595"/>
    </ligand>
</feature>
<dbReference type="InterPro" id="IPR006195">
    <property type="entry name" value="aa-tRNA-synth_II"/>
</dbReference>
<reference evidence="13" key="1">
    <citation type="submission" date="2024-01" db="EMBL/GenBank/DDBJ databases">
        <title>Sequencing the genomes of a sandfly, Sergentomyia squamirostris, and its two endosymbionts.</title>
        <authorList>
            <person name="Itokawa K."/>
            <person name="Sanjoba C."/>
        </authorList>
    </citation>
    <scope>NUCLEOTIDE SEQUENCE</scope>
    <source>
        <strain evidence="13">RiSSQ</strain>
    </source>
</reference>
<sequence length="412" mass="47367">MSDKLQSLRGMKDLLPEDYLIHDYIINTAKHIGGLYGYQAISTPIIEYTKVFDRTLGETSDVISKEIYSFLDKSGNHISLRPEFTAGIIRAFISNNLQQTLPIKFFSNGPVFRYDRPQAGRQRQFHQINFEYIGGEGPSTDAETIKLALDILQALEIDQNTTLEINSLGCTTTRAVYQQKLVEYFNDYKSELSEDSQKRLIKNPMRILDSKDEHDKKIVANSPLMFQYYNNETARYFDDVLKYLDLLNVKYIINPRLVRGLDYYCHTTFEFTTTKLGSQSTILAGGRYDGLSKLMGGPEVKAIGFAAGIERLSLMREYHISKPRPVFVFPISDNNLEYCLILTNQLRQKNIPVTLDTNGKIAKRIIRANLQKAKYAIFVGDNEQMSNNLKLKDLDKQQEYLLQFEQIMELFS</sequence>
<evidence type="ECO:0000256" key="8">
    <source>
        <dbReference type="ARBA" id="ARBA00023146"/>
    </source>
</evidence>
<comment type="subunit">
    <text evidence="2 10">Homodimer.</text>
</comment>
<dbReference type="EMBL" id="AP029170">
    <property type="protein sequence ID" value="BFD46543.1"/>
    <property type="molecule type" value="Genomic_DNA"/>
</dbReference>
<evidence type="ECO:0000256" key="6">
    <source>
        <dbReference type="ARBA" id="ARBA00022840"/>
    </source>
</evidence>
<name>A0AAT9G9L4_9RICK</name>
<gene>
    <name evidence="10 13" type="primary">hisS</name>
    <name evidence="13" type="ORF">DMENIID0002_11890</name>
</gene>
<evidence type="ECO:0000256" key="9">
    <source>
        <dbReference type="ARBA" id="ARBA00047639"/>
    </source>
</evidence>
<dbReference type="InterPro" id="IPR004516">
    <property type="entry name" value="HisRS/HisZ"/>
</dbReference>
<dbReference type="PANTHER" id="PTHR43707:SF1">
    <property type="entry name" value="HISTIDINE--TRNA LIGASE, MITOCHONDRIAL-RELATED"/>
    <property type="match status" value="1"/>
</dbReference>
<accession>A0AAT9G9L4</accession>
<feature type="domain" description="Aminoacyl-transfer RNA synthetases class-II family profile" evidence="12">
    <location>
        <begin position="1"/>
        <end position="325"/>
    </location>
</feature>
<dbReference type="InterPro" id="IPR045864">
    <property type="entry name" value="aa-tRNA-synth_II/BPL/LPL"/>
</dbReference>